<keyword evidence="5" id="KW-0676">Redox-active center</keyword>
<feature type="region of interest" description="Disordered" evidence="6">
    <location>
        <begin position="294"/>
        <end position="318"/>
    </location>
</feature>
<proteinExistence type="inferred from homology"/>
<evidence type="ECO:0000259" key="8">
    <source>
        <dbReference type="PROSITE" id="PS51352"/>
    </source>
</evidence>
<organism evidence="9 10">
    <name type="scientific">Alloacidobacterium dinghuense</name>
    <dbReference type="NCBI Taxonomy" id="2763107"/>
    <lineage>
        <taxon>Bacteria</taxon>
        <taxon>Pseudomonadati</taxon>
        <taxon>Acidobacteriota</taxon>
        <taxon>Terriglobia</taxon>
        <taxon>Terriglobales</taxon>
        <taxon>Acidobacteriaceae</taxon>
        <taxon>Alloacidobacterium</taxon>
    </lineage>
</organism>
<dbReference type="EMBL" id="CP060394">
    <property type="protein sequence ID" value="QNI31482.1"/>
    <property type="molecule type" value="Genomic_DNA"/>
</dbReference>
<reference evidence="9 10" key="1">
    <citation type="submission" date="2020-08" db="EMBL/GenBank/DDBJ databases">
        <title>Edaphobacter telluris sp. nov. and Acidobacterium dinghuensis sp. nov., two acidobacteria isolated from forest soil.</title>
        <authorList>
            <person name="Fu J."/>
            <person name="Qiu L."/>
        </authorList>
    </citation>
    <scope>NUCLEOTIDE SEQUENCE [LARGE SCALE GENOMIC DNA]</scope>
    <source>
        <strain evidence="9">4Y35</strain>
    </source>
</reference>
<name>A0A7G8BG12_9BACT</name>
<evidence type="ECO:0000256" key="7">
    <source>
        <dbReference type="SAM" id="SignalP"/>
    </source>
</evidence>
<gene>
    <name evidence="9" type="ORF">H7849_20760</name>
</gene>
<accession>A0A7G8BG12</accession>
<dbReference type="KEGG" id="adin:H7849_20760"/>
<dbReference type="InterPro" id="IPR012336">
    <property type="entry name" value="Thioredoxin-like_fold"/>
</dbReference>
<dbReference type="Pfam" id="PF13462">
    <property type="entry name" value="Thioredoxin_4"/>
    <property type="match status" value="1"/>
</dbReference>
<feature type="chain" id="PRO_5028841334" evidence="7">
    <location>
        <begin position="22"/>
        <end position="318"/>
    </location>
</feature>
<keyword evidence="2 7" id="KW-0732">Signal</keyword>
<feature type="signal peptide" evidence="7">
    <location>
        <begin position="1"/>
        <end position="21"/>
    </location>
</feature>
<dbReference type="PANTHER" id="PTHR13887:SF14">
    <property type="entry name" value="DISULFIDE BOND FORMATION PROTEIN D"/>
    <property type="match status" value="1"/>
</dbReference>
<evidence type="ECO:0000256" key="3">
    <source>
        <dbReference type="ARBA" id="ARBA00023002"/>
    </source>
</evidence>
<keyword evidence="3" id="KW-0560">Oxidoreductase</keyword>
<dbReference type="GO" id="GO:0016491">
    <property type="term" value="F:oxidoreductase activity"/>
    <property type="evidence" value="ECO:0007669"/>
    <property type="project" value="UniProtKB-KW"/>
</dbReference>
<dbReference type="SUPFAM" id="SSF52833">
    <property type="entry name" value="Thioredoxin-like"/>
    <property type="match status" value="1"/>
</dbReference>
<dbReference type="AlphaFoldDB" id="A0A7G8BG12"/>
<evidence type="ECO:0000313" key="10">
    <source>
        <dbReference type="Proteomes" id="UP000515312"/>
    </source>
</evidence>
<keyword evidence="4" id="KW-1015">Disulfide bond</keyword>
<dbReference type="InterPro" id="IPR013766">
    <property type="entry name" value="Thioredoxin_domain"/>
</dbReference>
<dbReference type="InterPro" id="IPR036249">
    <property type="entry name" value="Thioredoxin-like_sf"/>
</dbReference>
<dbReference type="Proteomes" id="UP000515312">
    <property type="component" value="Chromosome"/>
</dbReference>
<evidence type="ECO:0000256" key="6">
    <source>
        <dbReference type="SAM" id="MobiDB-lite"/>
    </source>
</evidence>
<dbReference type="PANTHER" id="PTHR13887">
    <property type="entry name" value="GLUTATHIONE S-TRANSFERASE KAPPA"/>
    <property type="match status" value="1"/>
</dbReference>
<evidence type="ECO:0000256" key="1">
    <source>
        <dbReference type="ARBA" id="ARBA00005791"/>
    </source>
</evidence>
<protein>
    <submittedName>
        <fullName evidence="9">DsbA family protein</fullName>
    </submittedName>
</protein>
<dbReference type="PROSITE" id="PS51257">
    <property type="entry name" value="PROKAR_LIPOPROTEIN"/>
    <property type="match status" value="1"/>
</dbReference>
<evidence type="ECO:0000313" key="9">
    <source>
        <dbReference type="EMBL" id="QNI31482.1"/>
    </source>
</evidence>
<dbReference type="Gene3D" id="3.40.30.10">
    <property type="entry name" value="Glutaredoxin"/>
    <property type="match status" value="1"/>
</dbReference>
<evidence type="ECO:0000256" key="4">
    <source>
        <dbReference type="ARBA" id="ARBA00023157"/>
    </source>
</evidence>
<dbReference type="PROSITE" id="PS51352">
    <property type="entry name" value="THIOREDOXIN_2"/>
    <property type="match status" value="1"/>
</dbReference>
<sequence length="318" mass="34897">MFRTRFFFGCLLAILAVGCRAQDSPPGSTKLDRRIEILVRSQLNVPQDWLVTVGARTKSDIAGFDAVPITFTSSSDPTKKQTLNFLISKDGNTLARLSKWDISKDPADLVSADSRPMRGNPQAKVTIINFDDLECPYCARMHAQLFPDTLDRYKDQVRIVYKDFPLIEIHPWALHASIDANCLASQSPNAYWNYVDYLHTHGEDVSGPQRDPVKSAATLDKLARDEGQRSKLDSGKLDACLTKQDDSGVRAAMKEGDALGVDGTPTLFINGERLSGALPESQVWLAIDRALKAEGITPPQQPNPPSQTSGTTKSPGGR</sequence>
<keyword evidence="10" id="KW-1185">Reference proteome</keyword>
<evidence type="ECO:0000256" key="2">
    <source>
        <dbReference type="ARBA" id="ARBA00022729"/>
    </source>
</evidence>
<feature type="domain" description="Thioredoxin" evidence="8">
    <location>
        <begin position="72"/>
        <end position="292"/>
    </location>
</feature>
<evidence type="ECO:0000256" key="5">
    <source>
        <dbReference type="ARBA" id="ARBA00023284"/>
    </source>
</evidence>
<comment type="similarity">
    <text evidence="1">Belongs to the thioredoxin family. DsbA subfamily.</text>
</comment>